<dbReference type="GO" id="GO:0008270">
    <property type="term" value="F:zinc ion binding"/>
    <property type="evidence" value="ECO:0007669"/>
    <property type="project" value="UniProtKB-KW"/>
</dbReference>
<proteinExistence type="predicted"/>
<reference evidence="4 5" key="2">
    <citation type="submission" date="2020-05" db="EMBL/GenBank/DDBJ databases">
        <title>Identification and distribution of gene clusters putatively required for synthesis of sphingolipid metabolism inhibitors in phylogenetically diverse species of the filamentous fungus Fusarium.</title>
        <authorList>
            <person name="Kim H.-S."/>
            <person name="Busman M."/>
            <person name="Brown D.W."/>
            <person name="Divon H."/>
            <person name="Uhlig S."/>
            <person name="Proctor R.H."/>
        </authorList>
    </citation>
    <scope>NUCLEOTIDE SEQUENCE [LARGE SCALE GENOMIC DNA]</scope>
    <source>
        <strain evidence="4 5">NRRL 25331</strain>
    </source>
</reference>
<gene>
    <name evidence="4" type="ORF">FCIRC_12293</name>
</gene>
<dbReference type="Proteomes" id="UP000572754">
    <property type="component" value="Unassembled WGS sequence"/>
</dbReference>
<dbReference type="PROSITE" id="PS50157">
    <property type="entry name" value="ZINC_FINGER_C2H2_2"/>
    <property type="match status" value="1"/>
</dbReference>
<keyword evidence="1" id="KW-0862">Zinc</keyword>
<organism evidence="4 5">
    <name type="scientific">Fusarium circinatum</name>
    <name type="common">Pitch canker fungus</name>
    <name type="synonym">Gibberella circinata</name>
    <dbReference type="NCBI Taxonomy" id="48490"/>
    <lineage>
        <taxon>Eukaryota</taxon>
        <taxon>Fungi</taxon>
        <taxon>Dikarya</taxon>
        <taxon>Ascomycota</taxon>
        <taxon>Pezizomycotina</taxon>
        <taxon>Sordariomycetes</taxon>
        <taxon>Hypocreomycetidae</taxon>
        <taxon>Hypocreales</taxon>
        <taxon>Nectriaceae</taxon>
        <taxon>Fusarium</taxon>
        <taxon>Fusarium fujikuroi species complex</taxon>
    </lineage>
</organism>
<keyword evidence="5" id="KW-1185">Reference proteome</keyword>
<keyword evidence="1" id="KW-0863">Zinc-finger</keyword>
<evidence type="ECO:0000259" key="3">
    <source>
        <dbReference type="PROSITE" id="PS50157"/>
    </source>
</evidence>
<keyword evidence="1" id="KW-0479">Metal-binding</keyword>
<dbReference type="AlphaFoldDB" id="A0A8H5SZE1"/>
<evidence type="ECO:0000313" key="4">
    <source>
        <dbReference type="EMBL" id="KAF5659978.1"/>
    </source>
</evidence>
<evidence type="ECO:0000256" key="1">
    <source>
        <dbReference type="PROSITE-ProRule" id="PRU00042"/>
    </source>
</evidence>
<dbReference type="EMBL" id="JAAQPE010000530">
    <property type="protein sequence ID" value="KAF5659978.1"/>
    <property type="molecule type" value="Genomic_DNA"/>
</dbReference>
<protein>
    <submittedName>
        <fullName evidence="4">Zinc finger odd-paired-like (Opl)</fullName>
    </submittedName>
</protein>
<feature type="domain" description="C2H2-type" evidence="3">
    <location>
        <begin position="218"/>
        <end position="241"/>
    </location>
</feature>
<comment type="caution">
    <text evidence="4">The sequence shown here is derived from an EMBL/GenBank/DDBJ whole genome shotgun (WGS) entry which is preliminary data.</text>
</comment>
<evidence type="ECO:0000256" key="2">
    <source>
        <dbReference type="SAM" id="MobiDB-lite"/>
    </source>
</evidence>
<dbReference type="Gene3D" id="3.30.160.60">
    <property type="entry name" value="Classic Zinc Finger"/>
    <property type="match status" value="1"/>
</dbReference>
<evidence type="ECO:0000313" key="5">
    <source>
        <dbReference type="Proteomes" id="UP000572754"/>
    </source>
</evidence>
<name>A0A8H5SZE1_FUSCI</name>
<feature type="region of interest" description="Disordered" evidence="2">
    <location>
        <begin position="1"/>
        <end position="25"/>
    </location>
</feature>
<feature type="compositionally biased region" description="Basic and acidic residues" evidence="2">
    <location>
        <begin position="1"/>
        <end position="10"/>
    </location>
</feature>
<sequence>MDYQLDRFAHSDYLSPDQNDNPRAPQSALRRWTDLEQDFAESGVSSVFQDTSMYTCVDPDPSLGWNSASNHDIDLNLSPCPTLNDAPRFDVDFTLSSCSSLNDTYTTDLGSGLGFDVGFGRYQPRMVPVPSQSEVGSLSSHWDFAFPPLQPLMLPELDRHPAECADKGVSGDLPEWDQTSTLNAPQSPKTTFSHKFCKGTDTGTPKNSPSAVEGLFRYPCAYPGCSKSFKRKEHSTRHYKS</sequence>
<reference evidence="5" key="1">
    <citation type="journal article" date="2020" name="BMC Genomics">
        <title>Correction to: Identification and distribution of gene clusters required for synthesis of sphingolipid metabolism inhibitors in diverse species of the filamentous fungus Fusarium.</title>
        <authorList>
            <person name="Kim H.S."/>
            <person name="Lohmar J.M."/>
            <person name="Busman M."/>
            <person name="Brown D.W."/>
            <person name="Naumann T.A."/>
            <person name="Divon H.H."/>
            <person name="Lysoe E."/>
            <person name="Uhlig S."/>
            <person name="Proctor R.H."/>
        </authorList>
    </citation>
    <scope>NUCLEOTIDE SEQUENCE [LARGE SCALE GENOMIC DNA]</scope>
    <source>
        <strain evidence="5">NRRL 25331</strain>
    </source>
</reference>
<accession>A0A8H5SZE1</accession>
<dbReference type="InterPro" id="IPR013087">
    <property type="entry name" value="Znf_C2H2_type"/>
</dbReference>